<evidence type="ECO:0000313" key="2">
    <source>
        <dbReference type="EMBL" id="MBO0356372.1"/>
    </source>
</evidence>
<protein>
    <recommendedName>
        <fullName evidence="1">DUF6985 domain-containing protein</fullName>
    </recommendedName>
</protein>
<gene>
    <name evidence="2" type="ORF">J0X19_00305</name>
</gene>
<name>A0A939ESB4_9BACT</name>
<dbReference type="AlphaFoldDB" id="A0A939ESB4"/>
<dbReference type="Pfam" id="PF22481">
    <property type="entry name" value="DUF6985"/>
    <property type="match status" value="1"/>
</dbReference>
<evidence type="ECO:0000313" key="3">
    <source>
        <dbReference type="Proteomes" id="UP000664144"/>
    </source>
</evidence>
<evidence type="ECO:0000259" key="1">
    <source>
        <dbReference type="Pfam" id="PF22481"/>
    </source>
</evidence>
<dbReference type="EMBL" id="JAFLQZ010000001">
    <property type="protein sequence ID" value="MBO0356372.1"/>
    <property type="molecule type" value="Genomic_DNA"/>
</dbReference>
<dbReference type="Proteomes" id="UP000664144">
    <property type="component" value="Unassembled WGS sequence"/>
</dbReference>
<proteinExistence type="predicted"/>
<keyword evidence="3" id="KW-1185">Reference proteome</keyword>
<feature type="domain" description="DUF6985" evidence="1">
    <location>
        <begin position="45"/>
        <end position="176"/>
    </location>
</feature>
<comment type="caution">
    <text evidence="2">The sequence shown here is derived from an EMBL/GenBank/DDBJ whole genome shotgun (WGS) entry which is preliminary data.</text>
</comment>
<dbReference type="InterPro" id="IPR054254">
    <property type="entry name" value="DUF6985"/>
</dbReference>
<reference evidence="2" key="1">
    <citation type="submission" date="2021-03" db="EMBL/GenBank/DDBJ databases">
        <authorList>
            <person name="Kim M.K."/>
        </authorList>
    </citation>
    <scope>NUCLEOTIDE SEQUENCE</scope>
    <source>
        <strain evidence="2">BT186</strain>
    </source>
</reference>
<organism evidence="2 3">
    <name type="scientific">Hymenobacter telluris</name>
    <dbReference type="NCBI Taxonomy" id="2816474"/>
    <lineage>
        <taxon>Bacteria</taxon>
        <taxon>Pseudomonadati</taxon>
        <taxon>Bacteroidota</taxon>
        <taxon>Cytophagia</taxon>
        <taxon>Cytophagales</taxon>
        <taxon>Hymenobacteraceae</taxon>
        <taxon>Hymenobacter</taxon>
    </lineage>
</organism>
<accession>A0A939ESB4</accession>
<sequence>MLVPQTLAPPFPPLAWDGYAWSGLVQLPTWAGMRLPDETSLPVDGTVEVRVSTENDEPALPSPAQAAAYELLTTQAAAVREAILAAVFGWYQQDYLTWRDENGYDEEEAARYLPVLTEPAQLAGLVQLTAINVFPTANDGLSYTGYEFVCSWEEEHGLGAMLHGSRIVEVGGADTAILEWIAARDAEAQ</sequence>
<dbReference type="RefSeq" id="WP_206979889.1">
    <property type="nucleotide sequence ID" value="NZ_JAFLQZ010000001.1"/>
</dbReference>